<name>A0ABY0C0H7_9GAMM</name>
<dbReference type="Gene3D" id="3.40.30.10">
    <property type="entry name" value="Glutaredoxin"/>
    <property type="match status" value="1"/>
</dbReference>
<evidence type="ECO:0000256" key="1">
    <source>
        <dbReference type="RuleBase" id="RU003494"/>
    </source>
</evidence>
<dbReference type="SFLD" id="SFLDG00358">
    <property type="entry name" value="Main_(cytGST)"/>
    <property type="match status" value="1"/>
</dbReference>
<proteinExistence type="inferred from homology"/>
<comment type="similarity">
    <text evidence="1">Belongs to the GST superfamily.</text>
</comment>
<dbReference type="InterPro" id="IPR036249">
    <property type="entry name" value="Thioredoxin-like_sf"/>
</dbReference>
<dbReference type="PROSITE" id="PS50405">
    <property type="entry name" value="GST_CTER"/>
    <property type="match status" value="1"/>
</dbReference>
<reference evidence="4 5" key="1">
    <citation type="journal article" date="2018" name="Front. Microbiol.">
        <title>Genome-Based Analysis Reveals the Taxonomy and Diversity of the Family Idiomarinaceae.</title>
        <authorList>
            <person name="Liu Y."/>
            <person name="Lai Q."/>
            <person name="Shao Z."/>
        </authorList>
    </citation>
    <scope>NUCLEOTIDE SEQUENCE [LARGE SCALE GENOMIC DNA]</scope>
    <source>
        <strain evidence="4 5">GBSy1</strain>
    </source>
</reference>
<comment type="caution">
    <text evidence="4">The sequence shown here is derived from an EMBL/GenBank/DDBJ whole genome shotgun (WGS) entry which is preliminary data.</text>
</comment>
<dbReference type="InterPro" id="IPR040079">
    <property type="entry name" value="Glutathione_S-Trfase"/>
</dbReference>
<dbReference type="PANTHER" id="PTHR44051:SF21">
    <property type="entry name" value="GLUTATHIONE S-TRANSFERASE FAMILY PROTEIN"/>
    <property type="match status" value="1"/>
</dbReference>
<dbReference type="PANTHER" id="PTHR44051">
    <property type="entry name" value="GLUTATHIONE S-TRANSFERASE-RELATED"/>
    <property type="match status" value="1"/>
</dbReference>
<dbReference type="Pfam" id="PF02798">
    <property type="entry name" value="GST_N"/>
    <property type="match status" value="1"/>
</dbReference>
<dbReference type="SUPFAM" id="SSF52833">
    <property type="entry name" value="Thioredoxin-like"/>
    <property type="match status" value="1"/>
</dbReference>
<dbReference type="PROSITE" id="PS50404">
    <property type="entry name" value="GST_NTER"/>
    <property type="match status" value="1"/>
</dbReference>
<dbReference type="RefSeq" id="WP_126788792.1">
    <property type="nucleotide sequence ID" value="NZ_PIPN01000002.1"/>
</dbReference>
<protein>
    <submittedName>
        <fullName evidence="4">Glutathione S-transferase</fullName>
    </submittedName>
</protein>
<dbReference type="SUPFAM" id="SSF47616">
    <property type="entry name" value="GST C-terminal domain-like"/>
    <property type="match status" value="1"/>
</dbReference>
<feature type="domain" description="GST N-terminal" evidence="2">
    <location>
        <begin position="6"/>
        <end position="86"/>
    </location>
</feature>
<accession>A0ABY0C0H7</accession>
<sequence>MMQNDTKELIFYTNPESRARIVRRMLEEVGVPYTTKVLNYKGEMKTPEYLKINPLGKVPAIQHGDLVVTETAAICAYLADQFAEKNLAPPVDSPERGTYYRWLFFAAGPLEMATTAKACGWNLDENRQMIGSGTHDDIVAALELAISKGPFICGEQFTAADVYVGSHISWGMHFKTLEERPSFKRYVERIEARPAAQRATALDDELSK</sequence>
<dbReference type="EMBL" id="PIPN01000002">
    <property type="protein sequence ID" value="RUO30816.1"/>
    <property type="molecule type" value="Genomic_DNA"/>
</dbReference>
<evidence type="ECO:0000313" key="4">
    <source>
        <dbReference type="EMBL" id="RUO30816.1"/>
    </source>
</evidence>
<dbReference type="InterPro" id="IPR036282">
    <property type="entry name" value="Glutathione-S-Trfase_C_sf"/>
</dbReference>
<dbReference type="InterPro" id="IPR004045">
    <property type="entry name" value="Glutathione_S-Trfase_N"/>
</dbReference>
<feature type="domain" description="GST C-terminal" evidence="3">
    <location>
        <begin position="92"/>
        <end position="208"/>
    </location>
</feature>
<dbReference type="SFLD" id="SFLDS00019">
    <property type="entry name" value="Glutathione_Transferase_(cytos"/>
    <property type="match status" value="1"/>
</dbReference>
<dbReference type="InterPro" id="IPR004046">
    <property type="entry name" value="GST_C"/>
</dbReference>
<dbReference type="CDD" id="cd03207">
    <property type="entry name" value="GST_C_8"/>
    <property type="match status" value="1"/>
</dbReference>
<keyword evidence="5" id="KW-1185">Reference proteome</keyword>
<dbReference type="SFLD" id="SFLDG01150">
    <property type="entry name" value="Main.1:_Beta-like"/>
    <property type="match status" value="1"/>
</dbReference>
<dbReference type="InterPro" id="IPR010987">
    <property type="entry name" value="Glutathione-S-Trfase_C-like"/>
</dbReference>
<dbReference type="Pfam" id="PF00043">
    <property type="entry name" value="GST_C"/>
    <property type="match status" value="1"/>
</dbReference>
<gene>
    <name evidence="4" type="ORF">CWE12_06150</name>
</gene>
<dbReference type="Gene3D" id="1.20.1050.10">
    <property type="match status" value="1"/>
</dbReference>
<evidence type="ECO:0000259" key="2">
    <source>
        <dbReference type="PROSITE" id="PS50404"/>
    </source>
</evidence>
<dbReference type="Proteomes" id="UP000287410">
    <property type="component" value="Unassembled WGS sequence"/>
</dbReference>
<evidence type="ECO:0000313" key="5">
    <source>
        <dbReference type="Proteomes" id="UP000287410"/>
    </source>
</evidence>
<dbReference type="CDD" id="cd03046">
    <property type="entry name" value="GST_N_GTT1_like"/>
    <property type="match status" value="1"/>
</dbReference>
<organism evidence="4 5">
    <name type="scientific">Aliidiomarina sedimenti</name>
    <dbReference type="NCBI Taxonomy" id="1933879"/>
    <lineage>
        <taxon>Bacteria</taxon>
        <taxon>Pseudomonadati</taxon>
        <taxon>Pseudomonadota</taxon>
        <taxon>Gammaproteobacteria</taxon>
        <taxon>Alteromonadales</taxon>
        <taxon>Idiomarinaceae</taxon>
        <taxon>Aliidiomarina</taxon>
    </lineage>
</organism>
<evidence type="ECO:0000259" key="3">
    <source>
        <dbReference type="PROSITE" id="PS50405"/>
    </source>
</evidence>